<dbReference type="EMBL" id="FJOG01000107">
    <property type="protein sequence ID" value="CZR70201.1"/>
    <property type="molecule type" value="Genomic_DNA"/>
</dbReference>
<keyword evidence="5" id="KW-0812">Transmembrane</keyword>
<feature type="transmembrane region" description="Helical" evidence="5">
    <location>
        <begin position="616"/>
        <end position="635"/>
    </location>
</feature>
<evidence type="ECO:0000256" key="3">
    <source>
        <dbReference type="ARBA" id="ARBA00022827"/>
    </source>
</evidence>
<keyword evidence="4" id="KW-0560">Oxidoreductase</keyword>
<protein>
    <recommendedName>
        <fullName evidence="6">FAD-binding domain-containing protein</fullName>
    </recommendedName>
</protein>
<dbReference type="Pfam" id="PF01494">
    <property type="entry name" value="FAD_binding_3"/>
    <property type="match status" value="1"/>
</dbReference>
<evidence type="ECO:0000256" key="2">
    <source>
        <dbReference type="ARBA" id="ARBA00022630"/>
    </source>
</evidence>
<evidence type="ECO:0000256" key="4">
    <source>
        <dbReference type="ARBA" id="ARBA00023002"/>
    </source>
</evidence>
<feature type="transmembrane region" description="Helical" evidence="5">
    <location>
        <begin position="647"/>
        <end position="664"/>
    </location>
</feature>
<dbReference type="PANTHER" id="PTHR47356:SF2">
    <property type="entry name" value="FAD-BINDING DOMAIN-CONTAINING PROTEIN-RELATED"/>
    <property type="match status" value="1"/>
</dbReference>
<dbReference type="InterPro" id="IPR050562">
    <property type="entry name" value="FAD_mOase_fung"/>
</dbReference>
<keyword evidence="2" id="KW-0285">Flavoprotein</keyword>
<accession>A0A1L7XYQ9</accession>
<dbReference type="OrthoDB" id="10029326at2759"/>
<evidence type="ECO:0000313" key="8">
    <source>
        <dbReference type="Proteomes" id="UP000184330"/>
    </source>
</evidence>
<dbReference type="Gene3D" id="3.50.50.60">
    <property type="entry name" value="FAD/NAD(P)-binding domain"/>
    <property type="match status" value="1"/>
</dbReference>
<dbReference type="STRING" id="576137.A0A1L7XYQ9"/>
<evidence type="ECO:0000256" key="5">
    <source>
        <dbReference type="SAM" id="Phobius"/>
    </source>
</evidence>
<feature type="domain" description="FAD-binding" evidence="6">
    <location>
        <begin position="17"/>
        <end position="348"/>
    </location>
</feature>
<dbReference type="GO" id="GO:0004497">
    <property type="term" value="F:monooxygenase activity"/>
    <property type="evidence" value="ECO:0007669"/>
    <property type="project" value="InterPro"/>
</dbReference>
<comment type="similarity">
    <text evidence="1">Belongs to the paxM FAD-dependent monooxygenase family.</text>
</comment>
<sequence>MPPDEGTANGSASKDRLKVIIVGGSISGLTLAHCLHTNPNVEHVVLEAADDIAPQIGASIVVLPNAARILDQLGIWDDIYAMIEPLAQGLTWTREGKLLTCDNGPLLSAKRMGYDFAFLTRRDLLKVLFDHIKDKSKVHTCKRVTSIEHTPSGVTVTCKDGSSYSGDIVVGADGIHSTVRSLMQDHIETSRPGAAEKDRESISAEYNCIFGLGKPVDGVVRVGDSHRSYTKNHSTLSFVGRGGVLYWFLFSKLDKRYHGKEIPKYTKEDMEEAAKAFNDIHMTESITYGQVWERRTLANMACVEESQNEHWTTDRIVCLGDAIHKMTPNLGAGGNAAIESAAALANHIFKLSSNPSLEDIRKVLNEFYIKRHTRVNLTCEKANELTRLEAWNTWPEQIMTTHVVPAMGDFLSDLTCDVLVAAELLESLPAPPRSLNATFPYDQEAGIGKKEKKWVRALYALPILACAYGCQRTMWAVIPNLIPLAAEPGNVNLGNGVITSLASRFFGLAGPDSFLQKYVAIFTPSIGGFDPAGRMQGIAFLGDLIPIQTIWMIESIRRGNFATAAHLLPTLFGVLYQIKGIGFIAPIYFFLHYIQSPLENYAAADNRMAVISSAKTIIPTVTLSYIIPSIAMFVAPTLSTRQWINGLIWQPFPIYAALIQRLLSKTVKDTTYEDRINNPEADMPWLRRAYGFAGLTAAAAYLYVRIASPVSLFDVFFKGLSNPSKALPLIEGAAKVLRYDQIAAFSAGALWVLLSFRDLKKAKKLKTGWAGIVGVFAGTTLLAGPGAAMTAMWAWREEVLAKRKPVKESK</sequence>
<dbReference type="AlphaFoldDB" id="A0A1L7XYQ9"/>
<reference evidence="7 8" key="1">
    <citation type="submission" date="2016-03" db="EMBL/GenBank/DDBJ databases">
        <authorList>
            <person name="Ploux O."/>
        </authorList>
    </citation>
    <scope>NUCLEOTIDE SEQUENCE [LARGE SCALE GENOMIC DNA]</scope>
    <source>
        <strain evidence="7 8">UAMH 11012</strain>
    </source>
</reference>
<feature type="transmembrane region" description="Helical" evidence="5">
    <location>
        <begin position="736"/>
        <end position="756"/>
    </location>
</feature>
<evidence type="ECO:0000313" key="7">
    <source>
        <dbReference type="EMBL" id="CZR70201.1"/>
    </source>
</evidence>
<evidence type="ECO:0000256" key="1">
    <source>
        <dbReference type="ARBA" id="ARBA00007992"/>
    </source>
</evidence>
<dbReference type="Proteomes" id="UP000184330">
    <property type="component" value="Unassembled WGS sequence"/>
</dbReference>
<dbReference type="InterPro" id="IPR036188">
    <property type="entry name" value="FAD/NAD-bd_sf"/>
</dbReference>
<keyword evidence="3" id="KW-0274">FAD</keyword>
<organism evidence="7 8">
    <name type="scientific">Phialocephala subalpina</name>
    <dbReference type="NCBI Taxonomy" id="576137"/>
    <lineage>
        <taxon>Eukaryota</taxon>
        <taxon>Fungi</taxon>
        <taxon>Dikarya</taxon>
        <taxon>Ascomycota</taxon>
        <taxon>Pezizomycotina</taxon>
        <taxon>Leotiomycetes</taxon>
        <taxon>Helotiales</taxon>
        <taxon>Mollisiaceae</taxon>
        <taxon>Phialocephala</taxon>
        <taxon>Phialocephala fortinii species complex</taxon>
    </lineage>
</organism>
<feature type="transmembrane region" description="Helical" evidence="5">
    <location>
        <begin position="685"/>
        <end position="704"/>
    </location>
</feature>
<feature type="transmembrane region" description="Helical" evidence="5">
    <location>
        <begin position="567"/>
        <end position="591"/>
    </location>
</feature>
<dbReference type="SUPFAM" id="SSF51905">
    <property type="entry name" value="FAD/NAD(P)-binding domain"/>
    <property type="match status" value="1"/>
</dbReference>
<dbReference type="PANTHER" id="PTHR47356">
    <property type="entry name" value="FAD-DEPENDENT MONOOXYGENASE ASQG-RELATED"/>
    <property type="match status" value="1"/>
</dbReference>
<dbReference type="GO" id="GO:0071949">
    <property type="term" value="F:FAD binding"/>
    <property type="evidence" value="ECO:0007669"/>
    <property type="project" value="InterPro"/>
</dbReference>
<name>A0A1L7XYQ9_9HELO</name>
<dbReference type="PRINTS" id="PR00420">
    <property type="entry name" value="RNGMNOXGNASE"/>
</dbReference>
<keyword evidence="5" id="KW-1133">Transmembrane helix</keyword>
<proteinExistence type="inferred from homology"/>
<keyword evidence="8" id="KW-1185">Reference proteome</keyword>
<dbReference type="InterPro" id="IPR002938">
    <property type="entry name" value="FAD-bd"/>
</dbReference>
<evidence type="ECO:0000259" key="6">
    <source>
        <dbReference type="Pfam" id="PF01494"/>
    </source>
</evidence>
<keyword evidence="5" id="KW-0472">Membrane</keyword>
<gene>
    <name evidence="7" type="ORF">PAC_20102</name>
</gene>
<feature type="transmembrane region" description="Helical" evidence="5">
    <location>
        <begin position="768"/>
        <end position="795"/>
    </location>
</feature>